<evidence type="ECO:0000259" key="2">
    <source>
        <dbReference type="PROSITE" id="PS50108"/>
    </source>
</evidence>
<dbReference type="EMBL" id="SPHZ02000008">
    <property type="protein sequence ID" value="KAF0902277.1"/>
    <property type="molecule type" value="Genomic_DNA"/>
</dbReference>
<feature type="compositionally biased region" description="Low complexity" evidence="1">
    <location>
        <begin position="125"/>
        <end position="136"/>
    </location>
</feature>
<dbReference type="PROSITE" id="PS50108">
    <property type="entry name" value="CRIB"/>
    <property type="match status" value="1"/>
</dbReference>
<dbReference type="Proteomes" id="UP000479710">
    <property type="component" value="Unassembled WGS sequence"/>
</dbReference>
<feature type="region of interest" description="Disordered" evidence="1">
    <location>
        <begin position="117"/>
        <end position="136"/>
    </location>
</feature>
<dbReference type="CDD" id="cd00132">
    <property type="entry name" value="CRIB"/>
    <property type="match status" value="1"/>
</dbReference>
<dbReference type="AlphaFoldDB" id="A0A6G1CQC0"/>
<comment type="caution">
    <text evidence="3">The sequence shown here is derived from an EMBL/GenBank/DDBJ whole genome shotgun (WGS) entry which is preliminary data.</text>
</comment>
<protein>
    <recommendedName>
        <fullName evidence="2">CRIB domain-containing protein</fullName>
    </recommendedName>
</protein>
<dbReference type="OrthoDB" id="4206278at2759"/>
<dbReference type="InterPro" id="IPR000095">
    <property type="entry name" value="CRIB_dom"/>
</dbReference>
<keyword evidence="4" id="KW-1185">Reference proteome</keyword>
<organism evidence="3 4">
    <name type="scientific">Oryza meyeriana var. granulata</name>
    <dbReference type="NCBI Taxonomy" id="110450"/>
    <lineage>
        <taxon>Eukaryota</taxon>
        <taxon>Viridiplantae</taxon>
        <taxon>Streptophyta</taxon>
        <taxon>Embryophyta</taxon>
        <taxon>Tracheophyta</taxon>
        <taxon>Spermatophyta</taxon>
        <taxon>Magnoliopsida</taxon>
        <taxon>Liliopsida</taxon>
        <taxon>Poales</taxon>
        <taxon>Poaceae</taxon>
        <taxon>BOP clade</taxon>
        <taxon>Oryzoideae</taxon>
        <taxon>Oryzeae</taxon>
        <taxon>Oryzinae</taxon>
        <taxon>Oryza</taxon>
        <taxon>Oryza meyeriana</taxon>
    </lineage>
</organism>
<dbReference type="PANTHER" id="PTHR47846">
    <property type="entry name" value="OS06G0681300 PROTEIN-RELATED"/>
    <property type="match status" value="1"/>
</dbReference>
<feature type="domain" description="CRIB" evidence="2">
    <location>
        <begin position="29"/>
        <end position="42"/>
    </location>
</feature>
<accession>A0A6G1CQC0</accession>
<reference evidence="3 4" key="1">
    <citation type="submission" date="2019-11" db="EMBL/GenBank/DDBJ databases">
        <title>Whole genome sequence of Oryza granulata.</title>
        <authorList>
            <person name="Li W."/>
        </authorList>
    </citation>
    <scope>NUCLEOTIDE SEQUENCE [LARGE SCALE GENOMIC DNA]</scope>
    <source>
        <strain evidence="4">cv. Menghai</strain>
        <tissue evidence="3">Leaf</tissue>
    </source>
</reference>
<evidence type="ECO:0000313" key="3">
    <source>
        <dbReference type="EMBL" id="KAF0902277.1"/>
    </source>
</evidence>
<dbReference type="PANTHER" id="PTHR47846:SF1">
    <property type="entry name" value="OS06G0681300 PROTEIN"/>
    <property type="match status" value="1"/>
</dbReference>
<evidence type="ECO:0000313" key="4">
    <source>
        <dbReference type="Proteomes" id="UP000479710"/>
    </source>
</evidence>
<sequence>MEIKMKGIFKGLKTISQIFALHKQHEMEIGCPTDVRHVSHIGVGTSDSCPSWMSEFRGLEELSAGSTSSFAKSRPTSWASLDFEQPPRTKIATKFCPDNSGQEAAACCPDIRRGLKNPRRKKTARAPSFSSSASSSLSRSRSCTFATACGDFSDLHGGLRVA</sequence>
<name>A0A6G1CQC0_9ORYZ</name>
<gene>
    <name evidence="3" type="ORF">E2562_015503</name>
</gene>
<proteinExistence type="predicted"/>
<evidence type="ECO:0000256" key="1">
    <source>
        <dbReference type="SAM" id="MobiDB-lite"/>
    </source>
</evidence>